<dbReference type="SUPFAM" id="SSF47226">
    <property type="entry name" value="Histidine-containing phosphotransfer domain, HPT domain"/>
    <property type="match status" value="1"/>
</dbReference>
<dbReference type="InterPro" id="IPR008207">
    <property type="entry name" value="Sig_transdc_His_kin_Hpt_dom"/>
</dbReference>
<keyword evidence="4" id="KW-1185">Reference proteome</keyword>
<evidence type="ECO:0000313" key="4">
    <source>
        <dbReference type="Proteomes" id="UP000006365"/>
    </source>
</evidence>
<dbReference type="RefSeq" id="WP_015725170.1">
    <property type="nucleotide sequence ID" value="NC_014972.1"/>
</dbReference>
<gene>
    <name evidence="3" type="ordered locus">Despr_2506</name>
</gene>
<reference evidence="3 4" key="1">
    <citation type="journal article" date="2011" name="Stand. Genomic Sci.">
        <title>Complete genome sequence of Desulfobulbus propionicus type strain (1pr3).</title>
        <authorList>
            <person name="Pagani I."/>
            <person name="Lapidus A."/>
            <person name="Nolan M."/>
            <person name="Lucas S."/>
            <person name="Hammon N."/>
            <person name="Deshpande S."/>
            <person name="Cheng J.F."/>
            <person name="Chertkov O."/>
            <person name="Davenport K."/>
            <person name="Tapia R."/>
            <person name="Han C."/>
            <person name="Goodwin L."/>
            <person name="Pitluck S."/>
            <person name="Liolios K."/>
            <person name="Mavromatis K."/>
            <person name="Ivanova N."/>
            <person name="Mikhailova N."/>
            <person name="Pati A."/>
            <person name="Chen A."/>
            <person name="Palaniappan K."/>
            <person name="Land M."/>
            <person name="Hauser L."/>
            <person name="Chang Y.J."/>
            <person name="Jeffries C.D."/>
            <person name="Detter J.C."/>
            <person name="Brambilla E."/>
            <person name="Kannan K.P."/>
            <person name="Djao O.D."/>
            <person name="Rohde M."/>
            <person name="Pukall R."/>
            <person name="Spring S."/>
            <person name="Goker M."/>
            <person name="Sikorski J."/>
            <person name="Woyke T."/>
            <person name="Bristow J."/>
            <person name="Eisen J.A."/>
            <person name="Markowitz V."/>
            <person name="Hugenholtz P."/>
            <person name="Kyrpides N.C."/>
            <person name="Klenk H.P."/>
        </authorList>
    </citation>
    <scope>NUCLEOTIDE SEQUENCE [LARGE SCALE GENOMIC DNA]</scope>
    <source>
        <strain evidence="4">ATCC 33891 / DSM 2032 / 1pr3</strain>
    </source>
</reference>
<accession>A0A7U3YNI2</accession>
<feature type="modified residue" description="Phosphohistidine" evidence="1">
    <location>
        <position position="71"/>
    </location>
</feature>
<dbReference type="Proteomes" id="UP000006365">
    <property type="component" value="Chromosome"/>
</dbReference>
<feature type="domain" description="HPt" evidence="2">
    <location>
        <begin position="32"/>
        <end position="123"/>
    </location>
</feature>
<dbReference type="EMBL" id="CP002364">
    <property type="protein sequence ID" value="ADW18644.1"/>
    <property type="molecule type" value="Genomic_DNA"/>
</dbReference>
<evidence type="ECO:0000256" key="1">
    <source>
        <dbReference type="PROSITE-ProRule" id="PRU00110"/>
    </source>
</evidence>
<evidence type="ECO:0000313" key="3">
    <source>
        <dbReference type="EMBL" id="ADW18644.1"/>
    </source>
</evidence>
<dbReference type="InterPro" id="IPR036641">
    <property type="entry name" value="HPT_dom_sf"/>
</dbReference>
<sequence length="123" mass="13535">MEHRENSPLPPLPPEPKLEAMRQYLHAATLLHPEQIEKILTASIRSIAVNLAQADEALHQADYPALGRVVHTLKGTFLQCGLTDWAEKAQEIHSGVRAGQELPFAEMVAGLKRGMAPLLARSE</sequence>
<organism evidence="3 4">
    <name type="scientific">Desulfobulbus propionicus (strain ATCC 33891 / DSM 2032 / VKM B-1956 / 1pr3)</name>
    <dbReference type="NCBI Taxonomy" id="577650"/>
    <lineage>
        <taxon>Bacteria</taxon>
        <taxon>Pseudomonadati</taxon>
        <taxon>Thermodesulfobacteriota</taxon>
        <taxon>Desulfobulbia</taxon>
        <taxon>Desulfobulbales</taxon>
        <taxon>Desulfobulbaceae</taxon>
        <taxon>Desulfobulbus</taxon>
    </lineage>
</organism>
<protein>
    <submittedName>
        <fullName evidence="3">Hpt domain protein</fullName>
    </submittedName>
</protein>
<dbReference type="GO" id="GO:0004672">
    <property type="term" value="F:protein kinase activity"/>
    <property type="evidence" value="ECO:0007669"/>
    <property type="project" value="UniProtKB-ARBA"/>
</dbReference>
<proteinExistence type="predicted"/>
<keyword evidence="1" id="KW-0597">Phosphoprotein</keyword>
<name>A0A7U3YNI2_DESPD</name>
<dbReference type="GO" id="GO:0000160">
    <property type="term" value="P:phosphorelay signal transduction system"/>
    <property type="evidence" value="ECO:0007669"/>
    <property type="project" value="InterPro"/>
</dbReference>
<dbReference type="Pfam" id="PF01627">
    <property type="entry name" value="Hpt"/>
    <property type="match status" value="1"/>
</dbReference>
<dbReference type="AlphaFoldDB" id="A0A7U3YNI2"/>
<evidence type="ECO:0000259" key="2">
    <source>
        <dbReference type="PROSITE" id="PS50894"/>
    </source>
</evidence>
<dbReference type="Gene3D" id="1.20.120.160">
    <property type="entry name" value="HPT domain"/>
    <property type="match status" value="1"/>
</dbReference>
<dbReference type="KEGG" id="dpr:Despr_2506"/>
<dbReference type="PROSITE" id="PS50894">
    <property type="entry name" value="HPT"/>
    <property type="match status" value="1"/>
</dbReference>